<proteinExistence type="predicted"/>
<dbReference type="SMART" id="SM00256">
    <property type="entry name" value="FBOX"/>
    <property type="match status" value="1"/>
</dbReference>
<evidence type="ECO:0000313" key="3">
    <source>
        <dbReference type="Proteomes" id="UP000230002"/>
    </source>
</evidence>
<dbReference type="InterPro" id="IPR001810">
    <property type="entry name" value="F-box_dom"/>
</dbReference>
<evidence type="ECO:0000313" key="2">
    <source>
        <dbReference type="EMBL" id="PIL22926.1"/>
    </source>
</evidence>
<dbReference type="Proteomes" id="UP000230002">
    <property type="component" value="Unassembled WGS sequence"/>
</dbReference>
<organism evidence="2 3">
    <name type="scientific">Ganoderma sinense ZZ0214-1</name>
    <dbReference type="NCBI Taxonomy" id="1077348"/>
    <lineage>
        <taxon>Eukaryota</taxon>
        <taxon>Fungi</taxon>
        <taxon>Dikarya</taxon>
        <taxon>Basidiomycota</taxon>
        <taxon>Agaricomycotina</taxon>
        <taxon>Agaricomycetes</taxon>
        <taxon>Polyporales</taxon>
        <taxon>Polyporaceae</taxon>
        <taxon>Ganoderma</taxon>
    </lineage>
</organism>
<comment type="caution">
    <text evidence="2">The sequence shown here is derived from an EMBL/GenBank/DDBJ whole genome shotgun (WGS) entry which is preliminary data.</text>
</comment>
<dbReference type="EMBL" id="AYKW01000069">
    <property type="protein sequence ID" value="PIL22926.1"/>
    <property type="molecule type" value="Genomic_DNA"/>
</dbReference>
<dbReference type="CDD" id="cd09917">
    <property type="entry name" value="F-box_SF"/>
    <property type="match status" value="1"/>
</dbReference>
<dbReference type="InterPro" id="IPR036047">
    <property type="entry name" value="F-box-like_dom_sf"/>
</dbReference>
<dbReference type="OrthoDB" id="2788250at2759"/>
<gene>
    <name evidence="2" type="ORF">GSI_15622</name>
</gene>
<accession>A0A2G8RN39</accession>
<feature type="domain" description="F-box" evidence="1">
    <location>
        <begin position="1"/>
        <end position="46"/>
    </location>
</feature>
<protein>
    <recommendedName>
        <fullName evidence="1">F-box domain-containing protein</fullName>
    </recommendedName>
</protein>
<evidence type="ECO:0000259" key="1">
    <source>
        <dbReference type="PROSITE" id="PS50181"/>
    </source>
</evidence>
<reference evidence="2 3" key="1">
    <citation type="journal article" date="2015" name="Sci. Rep.">
        <title>Chromosome-level genome map provides insights into diverse defense mechanisms in the medicinal fungus Ganoderma sinense.</title>
        <authorList>
            <person name="Zhu Y."/>
            <person name="Xu J."/>
            <person name="Sun C."/>
            <person name="Zhou S."/>
            <person name="Xu H."/>
            <person name="Nelson D.R."/>
            <person name="Qian J."/>
            <person name="Song J."/>
            <person name="Luo H."/>
            <person name="Xiang L."/>
            <person name="Li Y."/>
            <person name="Xu Z."/>
            <person name="Ji A."/>
            <person name="Wang L."/>
            <person name="Lu S."/>
            <person name="Hayward A."/>
            <person name="Sun W."/>
            <person name="Li X."/>
            <person name="Schwartz D.C."/>
            <person name="Wang Y."/>
            <person name="Chen S."/>
        </authorList>
    </citation>
    <scope>NUCLEOTIDE SEQUENCE [LARGE SCALE GENOMIC DNA]</scope>
    <source>
        <strain evidence="2 3">ZZ0214-1</strain>
    </source>
</reference>
<keyword evidence="3" id="KW-1185">Reference proteome</keyword>
<dbReference type="STRING" id="1077348.A0A2G8RN39"/>
<sequence length="617" mass="68043">MSLLSLSPELVVHILSYLAYTDLHACRRVNHALDRLIQSSILLQYTMQLQLSGYEDNPSSPMAIVDKLRLLKQQESAWSRLDFQPPKSVRIPFIPSSIYDLTDGILLLGEHVCGLQSGADKIRWARLSALASGDTFVEHWEKIDVGAHIIDVGLAVQEHDLIVVATDRETDDHQTIFELRLIQLSTGISHPLASTPVLTLATIPSPPNQVTGQCSVCIEIIGDLLCFMFHYPSGSTTPPAMFEVYNWKTGQCLQLRGIDCPSYSTFTFLAPDIIALPNCTDNAIELCRIDAEPGTSGQPLELQTSCVLQLPRLGSGHSIAQVTCRSEPKVTNVTRYARAFRSRDPFHLNPENAIVIFNVMTHDAHGFHECLTLIVHTASLLAVLAAKQSPTPVPELPALGKPFVFGLASLPLPLPLGDDPRSVPWNQWGPWCCRWLETSFGASRWITTTCGQRYVTVEEDPIEDDARSSTIVVYDFNPHTVRRLAAAHRKKRRRLRGYWDVTLPEGELAVGSGGGGEVATLARLEGGVLIPFTDPRTRVIGQIQCEPTELMAGYAMEYRIFDEAVRTCLPYAQLSSFETFGYGAVLLDRNMIIGVKLNDSDDIKELVIHAIGAGAVG</sequence>
<dbReference type="PROSITE" id="PS50181">
    <property type="entry name" value="FBOX"/>
    <property type="match status" value="1"/>
</dbReference>
<dbReference type="SUPFAM" id="SSF81383">
    <property type="entry name" value="F-box domain"/>
    <property type="match status" value="1"/>
</dbReference>
<dbReference type="AlphaFoldDB" id="A0A2G8RN39"/>
<name>A0A2G8RN39_9APHY</name>